<dbReference type="GO" id="GO:0008270">
    <property type="term" value="F:zinc ion binding"/>
    <property type="evidence" value="ECO:0007669"/>
    <property type="project" value="UniProtKB-KW"/>
</dbReference>
<dbReference type="InterPro" id="IPR004082">
    <property type="entry name" value="OBERON"/>
</dbReference>
<feature type="domain" description="Oberon coiled-coil region" evidence="10">
    <location>
        <begin position="1310"/>
        <end position="1421"/>
    </location>
</feature>
<reference evidence="11 12" key="1">
    <citation type="submission" date="2024-02" db="EMBL/GenBank/DDBJ databases">
        <title>High-quality chromosome-scale genome assembly of Pensacola bahiagrass (Paspalum notatum Flugge var. saurae).</title>
        <authorList>
            <person name="Vega J.M."/>
            <person name="Podio M."/>
            <person name="Orjuela J."/>
            <person name="Siena L.A."/>
            <person name="Pessino S.C."/>
            <person name="Combes M.C."/>
            <person name="Mariac C."/>
            <person name="Albertini E."/>
            <person name="Pupilli F."/>
            <person name="Ortiz J.P.A."/>
            <person name="Leblanc O."/>
        </authorList>
    </citation>
    <scope>NUCLEOTIDE SEQUENCE [LARGE SCALE GENOMIC DNA]</scope>
    <source>
        <strain evidence="11">R1</strain>
        <tissue evidence="11">Leaf</tissue>
    </source>
</reference>
<dbReference type="Pfam" id="PF16312">
    <property type="entry name" value="Oberon_cc"/>
    <property type="match status" value="1"/>
</dbReference>
<evidence type="ECO:0000313" key="11">
    <source>
        <dbReference type="EMBL" id="WVZ56013.1"/>
    </source>
</evidence>
<evidence type="ECO:0000256" key="4">
    <source>
        <dbReference type="ARBA" id="ARBA00022833"/>
    </source>
</evidence>
<dbReference type="Proteomes" id="UP001341281">
    <property type="component" value="Chromosome 02"/>
</dbReference>
<feature type="compositionally biased region" description="Basic and acidic residues" evidence="8">
    <location>
        <begin position="114"/>
        <end position="124"/>
    </location>
</feature>
<dbReference type="GO" id="GO:0010468">
    <property type="term" value="P:regulation of gene expression"/>
    <property type="evidence" value="ECO:0007669"/>
    <property type="project" value="TreeGrafter"/>
</dbReference>
<proteinExistence type="predicted"/>
<dbReference type="GO" id="GO:0005634">
    <property type="term" value="C:nucleus"/>
    <property type="evidence" value="ECO:0007669"/>
    <property type="project" value="UniProtKB-SubCell"/>
</dbReference>
<evidence type="ECO:0000256" key="8">
    <source>
        <dbReference type="SAM" id="MobiDB-lite"/>
    </source>
</evidence>
<evidence type="ECO:0000259" key="10">
    <source>
        <dbReference type="Pfam" id="PF16312"/>
    </source>
</evidence>
<keyword evidence="3" id="KW-0863">Zinc-finger</keyword>
<feature type="coiled-coil region" evidence="7">
    <location>
        <begin position="1382"/>
        <end position="1430"/>
    </location>
</feature>
<keyword evidence="4" id="KW-0862">Zinc</keyword>
<organism evidence="11 12">
    <name type="scientific">Paspalum notatum var. saurae</name>
    <dbReference type="NCBI Taxonomy" id="547442"/>
    <lineage>
        <taxon>Eukaryota</taxon>
        <taxon>Viridiplantae</taxon>
        <taxon>Streptophyta</taxon>
        <taxon>Embryophyta</taxon>
        <taxon>Tracheophyta</taxon>
        <taxon>Spermatophyta</taxon>
        <taxon>Magnoliopsida</taxon>
        <taxon>Liliopsida</taxon>
        <taxon>Poales</taxon>
        <taxon>Poaceae</taxon>
        <taxon>PACMAD clade</taxon>
        <taxon>Panicoideae</taxon>
        <taxon>Andropogonodae</taxon>
        <taxon>Paspaleae</taxon>
        <taxon>Paspalinae</taxon>
        <taxon>Paspalum</taxon>
    </lineage>
</organism>
<evidence type="ECO:0008006" key="13">
    <source>
        <dbReference type="Google" id="ProtNLM"/>
    </source>
</evidence>
<evidence type="ECO:0000259" key="9">
    <source>
        <dbReference type="Pfam" id="PF07227"/>
    </source>
</evidence>
<feature type="compositionally biased region" description="Basic and acidic residues" evidence="8">
    <location>
        <begin position="32"/>
        <end position="45"/>
    </location>
</feature>
<evidence type="ECO:0000256" key="5">
    <source>
        <dbReference type="ARBA" id="ARBA00023054"/>
    </source>
</evidence>
<evidence type="ECO:0000313" key="12">
    <source>
        <dbReference type="Proteomes" id="UP001341281"/>
    </source>
</evidence>
<dbReference type="GO" id="GO:0010078">
    <property type="term" value="P:maintenance of root meristem identity"/>
    <property type="evidence" value="ECO:0007669"/>
    <property type="project" value="TreeGrafter"/>
</dbReference>
<evidence type="ECO:0000256" key="1">
    <source>
        <dbReference type="ARBA" id="ARBA00004123"/>
    </source>
</evidence>
<feature type="domain" description="Oberon-like PHD finger" evidence="9">
    <location>
        <begin position="1081"/>
        <end position="1204"/>
    </location>
</feature>
<protein>
    <recommendedName>
        <fullName evidence="13">Protein OBERON 4</fullName>
    </recommendedName>
</protein>
<evidence type="ECO:0000256" key="2">
    <source>
        <dbReference type="ARBA" id="ARBA00022723"/>
    </source>
</evidence>
<keyword evidence="5 7" id="KW-0175">Coiled coil</keyword>
<dbReference type="PANTHER" id="PTHR21736">
    <property type="entry name" value="VERNALIZATION-INSENSITIVE PROTEIN 3"/>
    <property type="match status" value="1"/>
</dbReference>
<dbReference type="PRINTS" id="PR01544">
    <property type="entry name" value="ARATH130DUF"/>
</dbReference>
<accession>A0AAQ3SMB2</accession>
<name>A0AAQ3SMB2_PASNO</name>
<evidence type="ECO:0000256" key="3">
    <source>
        <dbReference type="ARBA" id="ARBA00022771"/>
    </source>
</evidence>
<feature type="compositionally biased region" description="Basic and acidic residues" evidence="8">
    <location>
        <begin position="196"/>
        <end position="215"/>
    </location>
</feature>
<dbReference type="InterPro" id="IPR032881">
    <property type="entry name" value="Oberon-like_PHD"/>
</dbReference>
<gene>
    <name evidence="11" type="ORF">U9M48_006601</name>
</gene>
<feature type="region of interest" description="Disordered" evidence="8">
    <location>
        <begin position="923"/>
        <end position="958"/>
    </location>
</feature>
<dbReference type="EMBL" id="CP144746">
    <property type="protein sequence ID" value="WVZ56013.1"/>
    <property type="molecule type" value="Genomic_DNA"/>
</dbReference>
<keyword evidence="2" id="KW-0479">Metal-binding</keyword>
<evidence type="ECO:0000256" key="7">
    <source>
        <dbReference type="SAM" id="Coils"/>
    </source>
</evidence>
<feature type="compositionally biased region" description="Basic and acidic residues" evidence="8">
    <location>
        <begin position="146"/>
        <end position="162"/>
    </location>
</feature>
<dbReference type="PANTHER" id="PTHR21736:SF20">
    <property type="entry name" value="PROTEIN OBERON 4"/>
    <property type="match status" value="1"/>
</dbReference>
<keyword evidence="6" id="KW-0539">Nucleus</keyword>
<feature type="compositionally biased region" description="Basic and acidic residues" evidence="8">
    <location>
        <begin position="330"/>
        <end position="345"/>
    </location>
</feature>
<dbReference type="CDD" id="cd15612">
    <property type="entry name" value="PHD_OBE1_like"/>
    <property type="match status" value="1"/>
</dbReference>
<evidence type="ECO:0000256" key="6">
    <source>
        <dbReference type="ARBA" id="ARBA00023242"/>
    </source>
</evidence>
<feature type="compositionally biased region" description="Polar residues" evidence="8">
    <location>
        <begin position="283"/>
        <end position="296"/>
    </location>
</feature>
<dbReference type="GO" id="GO:0010492">
    <property type="term" value="P:maintenance of shoot apical meristem identity"/>
    <property type="evidence" value="ECO:0007669"/>
    <property type="project" value="TreeGrafter"/>
</dbReference>
<dbReference type="InterPro" id="IPR047578">
    <property type="entry name" value="OBE1-like_PHD"/>
</dbReference>
<feature type="compositionally biased region" description="Basic and acidic residues" evidence="8">
    <location>
        <begin position="52"/>
        <end position="100"/>
    </location>
</feature>
<keyword evidence="12" id="KW-1185">Reference proteome</keyword>
<feature type="region of interest" description="Disordered" evidence="8">
    <location>
        <begin position="1"/>
        <end position="358"/>
    </location>
</feature>
<comment type="subcellular location">
    <subcellularLocation>
        <location evidence="1">Nucleus</location>
    </subcellularLocation>
</comment>
<dbReference type="GO" id="GO:0010071">
    <property type="term" value="P:root meristem specification"/>
    <property type="evidence" value="ECO:0007669"/>
    <property type="project" value="TreeGrafter"/>
</dbReference>
<sequence length="1433" mass="157722">MKRQRPYGDGLDDDRRRFYDRGTPPPPQPRRPPREYEGDRFDRRKGFGGGFHDSRYREYPSPREYGGDRVMHRSESFSGFRRDFPKGFRSERDRSRRDGGDGSSAWRRPGSGWRDADGFEEYRSPARLGAASVPAQPRRSRSRSRSPSEPRRRIEVAKPEKPRKQKAGFAEMEEGEVAPDAEPKARPAAVGHRKHVEPSRAKEKGLERGKVKKLDSGVQADLGTQGKGATGASHLDNAGKEEGKKKHGMLAEAMDKGREKSPAMVSEEIGRGHGAQAIDAVTSDASKLGLSTSPMQQEEVKPQEEATNPVDKVGQNTSSIILKEAIQEEETTRDKAHNDTDEIRKSASSSFNQEAQEEVMVLQTTASAANEVVKSTSPIMQQQVLQDQEAQEEVAVLHTTASAANEVVKSASQDQEAQEEMTVLQTTVSAANEVVKSTSPIMQQEALQDAAPMLDSTAYGVDEAGKSTSADLPPKVLQEEVTQHDGNASAVDMVETGTSSDLLPVAVQETMKVMDDAAPNTDALEAVSYSGMLKEVMHEGELTMVEAAMTTGRTGQSNSSDILEEAMRGKAAAQGASNAVNSTGESNMSAGLQGEMIASQHLQAHDSKEPEKLTAIEKMDEASEYVASHPVEEVLEMDHCEKRGASEETTVVEKKSAVMHENVEKQVKGFDIEAKAHSAYMFLKPMKERAEGSKEKVASANLVTRESAAENKGDGIAFDVLSKKVIVDHSIPMGRGLESTLQLGVEPSEISKSASTAAVKVENDTIKLGKLDLSLSLSGSFKNSEFKYSIPKTASLVHAARSQPAQPSSLCTNSDGFTASIPLTNSQTLGHNPSCSLTQQSSDNYEHSVGSKPLFMGVDQMSNCTGRKTQLSSESAQKGSATPLLQRVLQNGHMPDINNLAGIKGHSNGTSNDLRRHASIPHVLSPTHSRGSHDSGLEHNRHRRQLTREKSCSSLTMGERQEGEQLVINGTGVIERIISKIVSEPLHLTGRMLQEMTENSITYLREAISEIIVDPDKRGQIIALQEALKKRSDLNSDMLRTCPRVLMEILVAIRTGLPYFIKKSSSVGTSNLVDIFLNLKCRNLSCQSILPVDDCDCKICQRKTGFCSSCMCIVCSKFDSASNTCSWVGCDVCLHWCHTDCGLLHSLIRKGKSASRAYGITEMQFHCAACGHPSEMFGFVKEVFRTCARQWRAETLVRELQYVERIFSASDDVRGKRVRDFVKQMLIKSENKAYYPEVVRCVIAFFSDDDANLGIDPSVPLKGIPCNIGEARDGIPSSSRKAAWVPFTLEGLPVLDKTTVLSTTGSSSLHRKSNEAEFQTIDNKPVIDELDSLIRLKQAEAYMYQEHANDARNEADNLRHIVMVKNARIEEDYATQIADLNINELQERRKQRIEELQVIERTYHEFLSMKTRMVASIRELLSKMEALKQNQST</sequence>
<dbReference type="Pfam" id="PF07227">
    <property type="entry name" value="PHD_Oberon"/>
    <property type="match status" value="1"/>
</dbReference>
<dbReference type="InterPro" id="IPR032535">
    <property type="entry name" value="Oberon_CC"/>
</dbReference>